<keyword evidence="5" id="KW-1185">Reference proteome</keyword>
<dbReference type="Gene3D" id="2.30.30.700">
    <property type="entry name" value="SLA1 homology domain 1"/>
    <property type="match status" value="1"/>
</dbReference>
<accession>A0A6C2UDQ9</accession>
<gene>
    <name evidence="4" type="ORF">PDESU_05942</name>
</gene>
<name>A0A6C2UDQ9_PONDE</name>
<feature type="signal peptide" evidence="2">
    <location>
        <begin position="1"/>
        <end position="22"/>
    </location>
</feature>
<dbReference type="Pfam" id="PF03983">
    <property type="entry name" value="SHD1"/>
    <property type="match status" value="1"/>
</dbReference>
<dbReference type="GO" id="GO:0008092">
    <property type="term" value="F:cytoskeletal protein binding"/>
    <property type="evidence" value="ECO:0007669"/>
    <property type="project" value="InterPro"/>
</dbReference>
<feature type="chain" id="PRO_5025457698" description="SLA1 homology domain-containing protein" evidence="2">
    <location>
        <begin position="23"/>
        <end position="246"/>
    </location>
</feature>
<proteinExistence type="predicted"/>
<evidence type="ECO:0000313" key="4">
    <source>
        <dbReference type="EMBL" id="VGO17346.1"/>
    </source>
</evidence>
<evidence type="ECO:0000256" key="2">
    <source>
        <dbReference type="SAM" id="SignalP"/>
    </source>
</evidence>
<evidence type="ECO:0000259" key="3">
    <source>
        <dbReference type="Pfam" id="PF03983"/>
    </source>
</evidence>
<keyword evidence="2" id="KW-0732">Signal</keyword>
<dbReference type="GO" id="GO:0042802">
    <property type="term" value="F:identical protein binding"/>
    <property type="evidence" value="ECO:0007669"/>
    <property type="project" value="InterPro"/>
</dbReference>
<dbReference type="InterPro" id="IPR007131">
    <property type="entry name" value="SHD1"/>
</dbReference>
<reference evidence="4 5" key="1">
    <citation type="submission" date="2019-04" db="EMBL/GenBank/DDBJ databases">
        <authorList>
            <person name="Van Vliet M D."/>
        </authorList>
    </citation>
    <scope>NUCLEOTIDE SEQUENCE [LARGE SCALE GENOMIC DNA]</scope>
    <source>
        <strain evidence="4 5">F1</strain>
    </source>
</reference>
<evidence type="ECO:0000313" key="5">
    <source>
        <dbReference type="Proteomes" id="UP000366872"/>
    </source>
</evidence>
<dbReference type="GO" id="GO:0043130">
    <property type="term" value="F:ubiquitin binding"/>
    <property type="evidence" value="ECO:0007669"/>
    <property type="project" value="InterPro"/>
</dbReference>
<dbReference type="AlphaFoldDB" id="A0A6C2UDQ9"/>
<feature type="domain" description="SLA1 homology" evidence="3">
    <location>
        <begin position="21"/>
        <end position="72"/>
    </location>
</feature>
<protein>
    <recommendedName>
        <fullName evidence="3">SLA1 homology domain-containing protein</fullName>
    </recommendedName>
</protein>
<sequence>MKAIAAITALTLTALVPSSALAEMRTWTDSFGRKIQAEMIENMNGNITLLMDGGKEVQVSISSLSADDQKFVLVNSPPKIDIQVAQATDRKNQGFSFADANNSANDRDVQVQTSSTEYKITLKRSGTIPYHKPIHAEFYLIGFDKEEQAFVLLDKTVTRVDFNQEASKGTFVFNSDNVTVRNLQGGREKGTELYGNLVVLVDDQNRVFNIKGSRSKIEEHTARIRKRKEGDSVKKADLESADNRLN</sequence>
<dbReference type="GO" id="GO:0030674">
    <property type="term" value="F:protein-macromolecule adaptor activity"/>
    <property type="evidence" value="ECO:0007669"/>
    <property type="project" value="InterPro"/>
</dbReference>
<feature type="region of interest" description="Disordered" evidence="1">
    <location>
        <begin position="221"/>
        <end position="246"/>
    </location>
</feature>
<dbReference type="RefSeq" id="WP_136082827.1">
    <property type="nucleotide sequence ID" value="NZ_CAAHFG010000004.1"/>
</dbReference>
<dbReference type="EMBL" id="CAAHFG010000004">
    <property type="protein sequence ID" value="VGO17346.1"/>
    <property type="molecule type" value="Genomic_DNA"/>
</dbReference>
<dbReference type="Proteomes" id="UP000366872">
    <property type="component" value="Unassembled WGS sequence"/>
</dbReference>
<evidence type="ECO:0000256" key="1">
    <source>
        <dbReference type="SAM" id="MobiDB-lite"/>
    </source>
</evidence>
<organism evidence="4 5">
    <name type="scientific">Pontiella desulfatans</name>
    <dbReference type="NCBI Taxonomy" id="2750659"/>
    <lineage>
        <taxon>Bacteria</taxon>
        <taxon>Pseudomonadati</taxon>
        <taxon>Kiritimatiellota</taxon>
        <taxon>Kiritimatiellia</taxon>
        <taxon>Kiritimatiellales</taxon>
        <taxon>Pontiellaceae</taxon>
        <taxon>Pontiella</taxon>
    </lineage>
</organism>